<evidence type="ECO:0000313" key="2">
    <source>
        <dbReference type="EMBL" id="VAI39590.1"/>
    </source>
</evidence>
<organism evidence="2 3">
    <name type="scientific">Triticum turgidum subsp. durum</name>
    <name type="common">Durum wheat</name>
    <name type="synonym">Triticum durum</name>
    <dbReference type="NCBI Taxonomy" id="4567"/>
    <lineage>
        <taxon>Eukaryota</taxon>
        <taxon>Viridiplantae</taxon>
        <taxon>Streptophyta</taxon>
        <taxon>Embryophyta</taxon>
        <taxon>Tracheophyta</taxon>
        <taxon>Spermatophyta</taxon>
        <taxon>Magnoliopsida</taxon>
        <taxon>Liliopsida</taxon>
        <taxon>Poales</taxon>
        <taxon>Poaceae</taxon>
        <taxon>BOP clade</taxon>
        <taxon>Pooideae</taxon>
        <taxon>Triticodae</taxon>
        <taxon>Triticeae</taxon>
        <taxon>Triticinae</taxon>
        <taxon>Triticum</taxon>
    </lineage>
</organism>
<name>A0A9R0XNA2_TRITD</name>
<dbReference type="Pfam" id="PF07762">
    <property type="entry name" value="DUF1618"/>
    <property type="match status" value="1"/>
</dbReference>
<dbReference type="OMA" id="NIRFVHE"/>
<reference evidence="2 3" key="1">
    <citation type="submission" date="2017-09" db="EMBL/GenBank/DDBJ databases">
        <authorList>
            <consortium name="International Durum Wheat Genome Sequencing Consortium (IDWGSC)"/>
            <person name="Milanesi L."/>
        </authorList>
    </citation>
    <scope>NUCLEOTIDE SEQUENCE [LARGE SCALE GENOMIC DNA]</scope>
    <source>
        <strain evidence="3">cv. Svevo</strain>
    </source>
</reference>
<dbReference type="EMBL" id="LT934120">
    <property type="protein sequence ID" value="VAI39590.1"/>
    <property type="molecule type" value="Genomic_DNA"/>
</dbReference>
<dbReference type="InterPro" id="IPR011676">
    <property type="entry name" value="DUF1618"/>
</dbReference>
<dbReference type="AlphaFoldDB" id="A0A9R0XNA2"/>
<proteinExistence type="predicted"/>
<gene>
    <name evidence="2" type="ORF">TRITD_5Bv1G238730</name>
</gene>
<dbReference type="PANTHER" id="PTHR33086:SF81">
    <property type="entry name" value="OS03G0789900 PROTEIN"/>
    <property type="match status" value="1"/>
</dbReference>
<keyword evidence="3" id="KW-1185">Reference proteome</keyword>
<feature type="domain" description="DUF1618" evidence="1">
    <location>
        <begin position="223"/>
        <end position="372"/>
    </location>
</feature>
<evidence type="ECO:0000313" key="3">
    <source>
        <dbReference type="Proteomes" id="UP000324705"/>
    </source>
</evidence>
<protein>
    <recommendedName>
        <fullName evidence="1">DUF1618 domain-containing protein</fullName>
    </recommendedName>
</protein>
<accession>A0A9R0XNA2</accession>
<dbReference type="Proteomes" id="UP000324705">
    <property type="component" value="Chromosome 5B"/>
</dbReference>
<evidence type="ECO:0000259" key="1">
    <source>
        <dbReference type="Pfam" id="PF07762"/>
    </source>
</evidence>
<dbReference type="Gramene" id="TRITD5Bv1G238730.4">
    <property type="protein sequence ID" value="TRITD5Bv1G238730.4"/>
    <property type="gene ID" value="TRITD5Bv1G238730"/>
</dbReference>
<sequence>MDLPQRAMLGGAVLPADCLLDRRVRTDFNDDDENDLIALQPFEILRCVEKTAVGFSPEMQGYATEVVQSLHLGVHLASGPPGLSCLGLRGGSPLTKVEAVDQGIIVLTTTFLHDFSRIVYLVYDADNGSLHMAPAPEDPSWLFMGLTVRLLIVCPSYGHYTLALLRKLDGEAEGDAHALLVWQPGSSSLPPWSKIKAVGVKSHIGKSSLQADCTFSASGMSCWADLLRGVTFCNSGGLFTTGLHNKQHILKFGFFPLPQELVEKSKDHRRSNSRVARPEAYRTMGTTLQTWWRKFPPFYNVRFVSIDGFLEPIDLKDRTVTVWWLCQKGLEWKLEYKISLEALWEFNGFGDLPRNLTPMYPLLSRNDHEIVYFALGEWRENQSNWLFIPTCARYLLAINPQHKTIVASVCLADYFGNPTIPPDIISSDFQRHIHTVSLDLHIMLMETMKQMSLTSLDPAEYDEEEAKKLMKEEPWTWQEKLKEQDRPLPLPLPARYYRQPSLARLIGISNLSKQGIQNLRILNIRFVHEYSIENVRFFILGPEVVYSLFIGNADTILKLSD</sequence>
<dbReference type="PANTHER" id="PTHR33086">
    <property type="entry name" value="OS05G0468200 PROTEIN-RELATED"/>
    <property type="match status" value="1"/>
</dbReference>